<dbReference type="InterPro" id="IPR049435">
    <property type="entry name" value="Cas_Cas6_C"/>
</dbReference>
<dbReference type="NCBIfam" id="TIGR01877">
    <property type="entry name" value="cas_cas6"/>
    <property type="match status" value="1"/>
</dbReference>
<evidence type="ECO:0000256" key="1">
    <source>
        <dbReference type="ARBA" id="ARBA00023118"/>
    </source>
</evidence>
<name>A0ABY8PRS1_9BACT</name>
<gene>
    <name evidence="3" type="primary">cas6</name>
    <name evidence="3" type="ORF">JRV97_01835</name>
</gene>
<dbReference type="PANTHER" id="PTHR36984">
    <property type="entry name" value="CRISPR-ASSOCIATED ENDORIBONUCLEASE CAS6 1"/>
    <property type="match status" value="1"/>
</dbReference>
<dbReference type="Proteomes" id="UP001232493">
    <property type="component" value="Chromosome"/>
</dbReference>
<protein>
    <submittedName>
        <fullName evidence="3">CRISPR-associated endoribonuclease Cas6</fullName>
    </submittedName>
</protein>
<reference evidence="3 4" key="1">
    <citation type="submission" date="2021-02" db="EMBL/GenBank/DDBJ databases">
        <title>Characterization of Marinitoga sp. nov. str. BP5-C20A.</title>
        <authorList>
            <person name="Erauso G."/>
            <person name="Postec A."/>
        </authorList>
    </citation>
    <scope>NUCLEOTIDE SEQUENCE [LARGE SCALE GENOMIC DNA]</scope>
    <source>
        <strain evidence="3 4">BP5-C20A</strain>
    </source>
</reference>
<keyword evidence="1" id="KW-0051">Antiviral defense</keyword>
<sequence length="234" mass="27893">MRLKLIFNLKSNEIPKDYRRIFMSFIKKTLESYDKSIFEEYFRNKDPILKDYTFSVYFGKCKFEENIKIENENISMFLSTSSYKTGIHFYNAFINMKYKEFPIKNNILKLNNIIKLPEKNIYKNEIIIKTLSPIVIREHNKEKDKYYYFDEENAIDILKNNIKYQYSKLFKSENGELDIKVLDFKKTTILNYSKKIKSNLGILKIHGDKKILDFVYKSGIGSKRSSGFGMVDII</sequence>
<dbReference type="InterPro" id="IPR045747">
    <property type="entry name" value="CRISPR-assoc_prot_Cas6_N_sf"/>
</dbReference>
<evidence type="ECO:0000259" key="2">
    <source>
        <dbReference type="Pfam" id="PF01881"/>
    </source>
</evidence>
<accession>A0ABY8PRS1</accession>
<evidence type="ECO:0000313" key="3">
    <source>
        <dbReference type="EMBL" id="WGS65321.1"/>
    </source>
</evidence>
<organism evidence="3 4">
    <name type="scientific">Marinitoga aeolica</name>
    <dbReference type="NCBI Taxonomy" id="2809031"/>
    <lineage>
        <taxon>Bacteria</taxon>
        <taxon>Thermotogati</taxon>
        <taxon>Thermotogota</taxon>
        <taxon>Thermotogae</taxon>
        <taxon>Petrotogales</taxon>
        <taxon>Petrotogaceae</taxon>
        <taxon>Marinitoga</taxon>
    </lineage>
</organism>
<proteinExistence type="predicted"/>
<dbReference type="RefSeq" id="WP_280999697.1">
    <property type="nucleotide sequence ID" value="NZ_CP069362.1"/>
</dbReference>
<dbReference type="Pfam" id="PF01881">
    <property type="entry name" value="Cas_Cas6_C"/>
    <property type="match status" value="1"/>
</dbReference>
<keyword evidence="4" id="KW-1185">Reference proteome</keyword>
<dbReference type="InterPro" id="IPR010156">
    <property type="entry name" value="CRISPR-assoc_prot_Cas6"/>
</dbReference>
<feature type="domain" description="CRISPR associated protein Cas6 C-terminal" evidence="2">
    <location>
        <begin position="117"/>
        <end position="233"/>
    </location>
</feature>
<dbReference type="Gene3D" id="3.30.70.1900">
    <property type="match status" value="1"/>
</dbReference>
<dbReference type="PANTHER" id="PTHR36984:SF3">
    <property type="entry name" value="CRISPR-ASSOCIATED ENDORIBONUCLEASE CAS6"/>
    <property type="match status" value="1"/>
</dbReference>
<dbReference type="Gene3D" id="3.30.70.1890">
    <property type="match status" value="1"/>
</dbReference>
<dbReference type="EMBL" id="CP069362">
    <property type="protein sequence ID" value="WGS65321.1"/>
    <property type="molecule type" value="Genomic_DNA"/>
</dbReference>
<dbReference type="CDD" id="cd21140">
    <property type="entry name" value="Cas6_I-like"/>
    <property type="match status" value="1"/>
</dbReference>
<evidence type="ECO:0000313" key="4">
    <source>
        <dbReference type="Proteomes" id="UP001232493"/>
    </source>
</evidence>